<dbReference type="Proteomes" id="UP000683575">
    <property type="component" value="Chromosome"/>
</dbReference>
<evidence type="ECO:0000313" key="2">
    <source>
        <dbReference type="Proteomes" id="UP000683575"/>
    </source>
</evidence>
<organism evidence="1 2">
    <name type="scientific">Nocardioides panacis</name>
    <dbReference type="NCBI Taxonomy" id="2849501"/>
    <lineage>
        <taxon>Bacteria</taxon>
        <taxon>Bacillati</taxon>
        <taxon>Actinomycetota</taxon>
        <taxon>Actinomycetes</taxon>
        <taxon>Propionibacteriales</taxon>
        <taxon>Nocardioidaceae</taxon>
        <taxon>Nocardioides</taxon>
    </lineage>
</organism>
<sequence length="126" mass="13411">MTHTSHVVDQLPAPGGAYSHVTQTSQLTFTAGFGPHDPETGAFPEGIEAQTEATLANVERALGAVGLDLSHILKSTVHLAHLERDFAGFDAVYRRLVPQPYPVRTTVGSQLLGILVEIDVVAEGAR</sequence>
<dbReference type="GO" id="GO:0019239">
    <property type="term" value="F:deaminase activity"/>
    <property type="evidence" value="ECO:0007669"/>
    <property type="project" value="TreeGrafter"/>
</dbReference>
<dbReference type="CDD" id="cd00448">
    <property type="entry name" value="YjgF_YER057c_UK114_family"/>
    <property type="match status" value="1"/>
</dbReference>
<dbReference type="EMBL" id="CP077062">
    <property type="protein sequence ID" value="QWZ08610.1"/>
    <property type="molecule type" value="Genomic_DNA"/>
</dbReference>
<dbReference type="PANTHER" id="PTHR11803:SF39">
    <property type="entry name" value="2-IMINOBUTANOATE_2-IMINOPROPANOATE DEAMINASE"/>
    <property type="match status" value="1"/>
</dbReference>
<protein>
    <submittedName>
        <fullName evidence="1">RidA family protein</fullName>
    </submittedName>
</protein>
<dbReference type="AlphaFoldDB" id="A0A975T054"/>
<dbReference type="GO" id="GO:0005829">
    <property type="term" value="C:cytosol"/>
    <property type="evidence" value="ECO:0007669"/>
    <property type="project" value="TreeGrafter"/>
</dbReference>
<dbReference type="PANTHER" id="PTHR11803">
    <property type="entry name" value="2-IMINOBUTANOATE/2-IMINOPROPANOATE DEAMINASE RIDA"/>
    <property type="match status" value="1"/>
</dbReference>
<keyword evidence="2" id="KW-1185">Reference proteome</keyword>
<dbReference type="RefSeq" id="WP_216940179.1">
    <property type="nucleotide sequence ID" value="NZ_CP077062.1"/>
</dbReference>
<accession>A0A975T054</accession>
<reference evidence="1" key="1">
    <citation type="submission" date="2021-06" db="EMBL/GenBank/DDBJ databases">
        <title>Complete genome sequence of Nocardioides sp. G188.</title>
        <authorList>
            <person name="Im W.-T."/>
        </authorList>
    </citation>
    <scope>NUCLEOTIDE SEQUENCE</scope>
    <source>
        <strain evidence="1">G188</strain>
    </source>
</reference>
<dbReference type="KEGG" id="nps:KRR39_01725"/>
<proteinExistence type="predicted"/>
<gene>
    <name evidence="1" type="ORF">KRR39_01725</name>
</gene>
<evidence type="ECO:0000313" key="1">
    <source>
        <dbReference type="EMBL" id="QWZ08610.1"/>
    </source>
</evidence>
<dbReference type="Pfam" id="PF01042">
    <property type="entry name" value="Ribonuc_L-PSP"/>
    <property type="match status" value="1"/>
</dbReference>
<name>A0A975T054_9ACTN</name>
<dbReference type="InterPro" id="IPR006175">
    <property type="entry name" value="YjgF/YER057c/UK114"/>
</dbReference>